<reference evidence="1 2" key="1">
    <citation type="journal article" date="2019" name="Int. J. Syst. Evol. Microbiol.">
        <title>The Global Catalogue of Microorganisms (GCM) 10K type strain sequencing project: providing services to taxonomists for standard genome sequencing and annotation.</title>
        <authorList>
            <consortium name="The Broad Institute Genomics Platform"/>
            <consortium name="The Broad Institute Genome Sequencing Center for Infectious Disease"/>
            <person name="Wu L."/>
            <person name="Ma J."/>
        </authorList>
    </citation>
    <scope>NUCLEOTIDE SEQUENCE [LARGE SCALE GENOMIC DNA]</scope>
    <source>
        <strain evidence="1 2">Y73</strain>
    </source>
</reference>
<dbReference type="EMBL" id="JBHSXI010000023">
    <property type="protein sequence ID" value="MFC6890656.1"/>
    <property type="molecule type" value="Genomic_DNA"/>
</dbReference>
<dbReference type="RefSeq" id="WP_379770851.1">
    <property type="nucleotide sequence ID" value="NZ_JBHSXI010000023.1"/>
</dbReference>
<evidence type="ECO:0000313" key="2">
    <source>
        <dbReference type="Proteomes" id="UP001596333"/>
    </source>
</evidence>
<comment type="caution">
    <text evidence="1">The sequence shown here is derived from an EMBL/GenBank/DDBJ whole genome shotgun (WGS) entry which is preliminary data.</text>
</comment>
<evidence type="ECO:0000313" key="1">
    <source>
        <dbReference type="EMBL" id="MFC6890656.1"/>
    </source>
</evidence>
<gene>
    <name evidence="1" type="ORF">ACFQEY_16835</name>
</gene>
<dbReference type="Proteomes" id="UP001596333">
    <property type="component" value="Unassembled WGS sequence"/>
</dbReference>
<accession>A0ABD5UMW7</accession>
<organism evidence="1 2">
    <name type="scientific">Halorubrum trueperi</name>
    <dbReference type="NCBI Taxonomy" id="2004704"/>
    <lineage>
        <taxon>Archaea</taxon>
        <taxon>Methanobacteriati</taxon>
        <taxon>Methanobacteriota</taxon>
        <taxon>Stenosarchaea group</taxon>
        <taxon>Halobacteria</taxon>
        <taxon>Halobacteriales</taxon>
        <taxon>Haloferacaceae</taxon>
        <taxon>Halorubrum</taxon>
    </lineage>
</organism>
<name>A0ABD5UMW7_9EURY</name>
<keyword evidence="2" id="KW-1185">Reference proteome</keyword>
<proteinExistence type="predicted"/>
<dbReference type="AlphaFoldDB" id="A0ABD5UMW7"/>
<sequence>MIAAAAIGFGATVVGALVGAGASIWTTKKAQESEMKRWYADYFLEKESQRMADLYADIEDCHYTLNRYGNAPPSEREVYEEEVSPKLESYIRSFRLAQIHLDDEEEEPLKELLGSFRRMDYHIIREMPDEEWNGYNPPQTDTDPWHEFSTDYERAMEVMEEILQPAALDNIEDNFGN</sequence>
<protein>
    <submittedName>
        <fullName evidence="1">Uncharacterized protein</fullName>
    </submittedName>
</protein>